<dbReference type="PANTHER" id="PTHR24421:SF10">
    <property type="entry name" value="NITRATE_NITRITE SENSOR PROTEIN NARQ"/>
    <property type="match status" value="1"/>
</dbReference>
<evidence type="ECO:0000259" key="10">
    <source>
        <dbReference type="SMART" id="SM00387"/>
    </source>
</evidence>
<dbReference type="PANTHER" id="PTHR24421">
    <property type="entry name" value="NITRATE/NITRITE SENSOR PROTEIN NARX-RELATED"/>
    <property type="match status" value="1"/>
</dbReference>
<accession>A0ABN1Q856</accession>
<dbReference type="InterPro" id="IPR011712">
    <property type="entry name" value="Sig_transdc_His_kin_sub3_dim/P"/>
</dbReference>
<evidence type="ECO:0000259" key="9">
    <source>
        <dbReference type="SMART" id="SM00065"/>
    </source>
</evidence>
<dbReference type="InterPro" id="IPR036890">
    <property type="entry name" value="HATPase_C_sf"/>
</dbReference>
<feature type="domain" description="GAF" evidence="9">
    <location>
        <begin position="139"/>
        <end position="278"/>
    </location>
</feature>
<evidence type="ECO:0000256" key="8">
    <source>
        <dbReference type="ARBA" id="ARBA00023012"/>
    </source>
</evidence>
<evidence type="ECO:0000313" key="11">
    <source>
        <dbReference type="EMBL" id="GAA0938544.1"/>
    </source>
</evidence>
<dbReference type="SUPFAM" id="SSF55781">
    <property type="entry name" value="GAF domain-like"/>
    <property type="match status" value="2"/>
</dbReference>
<evidence type="ECO:0000256" key="7">
    <source>
        <dbReference type="ARBA" id="ARBA00022840"/>
    </source>
</evidence>
<keyword evidence="7" id="KW-0067">ATP-binding</keyword>
<evidence type="ECO:0000256" key="3">
    <source>
        <dbReference type="ARBA" id="ARBA00022553"/>
    </source>
</evidence>
<comment type="catalytic activity">
    <reaction evidence="1">
        <text>ATP + protein L-histidine = ADP + protein N-phospho-L-histidine.</text>
        <dbReference type="EC" id="2.7.13.3"/>
    </reaction>
</comment>
<evidence type="ECO:0000313" key="12">
    <source>
        <dbReference type="Proteomes" id="UP001501578"/>
    </source>
</evidence>
<dbReference type="InterPro" id="IPR003594">
    <property type="entry name" value="HATPase_dom"/>
</dbReference>
<keyword evidence="6" id="KW-0418">Kinase</keyword>
<evidence type="ECO:0000256" key="2">
    <source>
        <dbReference type="ARBA" id="ARBA00012438"/>
    </source>
</evidence>
<protein>
    <recommendedName>
        <fullName evidence="2">histidine kinase</fullName>
        <ecNumber evidence="2">2.7.13.3</ecNumber>
    </recommendedName>
</protein>
<keyword evidence="12" id="KW-1185">Reference proteome</keyword>
<keyword evidence="4" id="KW-0808">Transferase</keyword>
<feature type="domain" description="GAF" evidence="9">
    <location>
        <begin position="1"/>
        <end position="118"/>
    </location>
</feature>
<reference evidence="11 12" key="1">
    <citation type="journal article" date="2019" name="Int. J. Syst. Evol. Microbiol.">
        <title>The Global Catalogue of Microorganisms (GCM) 10K type strain sequencing project: providing services to taxonomists for standard genome sequencing and annotation.</title>
        <authorList>
            <consortium name="The Broad Institute Genomics Platform"/>
            <consortium name="The Broad Institute Genome Sequencing Center for Infectious Disease"/>
            <person name="Wu L."/>
            <person name="Ma J."/>
        </authorList>
    </citation>
    <scope>NUCLEOTIDE SEQUENCE [LARGE SCALE GENOMIC DNA]</scope>
    <source>
        <strain evidence="11 12">JCM 11136</strain>
    </source>
</reference>
<evidence type="ECO:0000256" key="5">
    <source>
        <dbReference type="ARBA" id="ARBA00022741"/>
    </source>
</evidence>
<evidence type="ECO:0000256" key="1">
    <source>
        <dbReference type="ARBA" id="ARBA00000085"/>
    </source>
</evidence>
<keyword evidence="8" id="KW-0902">Two-component regulatory system</keyword>
<dbReference type="InterPro" id="IPR050482">
    <property type="entry name" value="Sensor_HK_TwoCompSys"/>
</dbReference>
<dbReference type="InterPro" id="IPR003018">
    <property type="entry name" value="GAF"/>
</dbReference>
<dbReference type="Gene3D" id="1.20.5.1930">
    <property type="match status" value="1"/>
</dbReference>
<gene>
    <name evidence="11" type="ORF">GCM10009560_48580</name>
</gene>
<name>A0ABN1Q856_9ACTN</name>
<keyword evidence="5" id="KW-0547">Nucleotide-binding</keyword>
<feature type="domain" description="Histidine kinase/HSP90-like ATPase" evidence="10">
    <location>
        <begin position="391"/>
        <end position="479"/>
    </location>
</feature>
<proteinExistence type="predicted"/>
<dbReference type="CDD" id="cd16917">
    <property type="entry name" value="HATPase_UhpB-NarQ-NarX-like"/>
    <property type="match status" value="1"/>
</dbReference>
<dbReference type="Gene3D" id="3.30.565.10">
    <property type="entry name" value="Histidine kinase-like ATPase, C-terminal domain"/>
    <property type="match status" value="1"/>
</dbReference>
<dbReference type="SMART" id="SM00065">
    <property type="entry name" value="GAF"/>
    <property type="match status" value="2"/>
</dbReference>
<evidence type="ECO:0000256" key="4">
    <source>
        <dbReference type="ARBA" id="ARBA00022679"/>
    </source>
</evidence>
<sequence>MRHFGGWSAAGGETSFPVGTRVTLGGRNVVTQVFETGRPMRIDHVSHASGAPAAFARERGFGAIVGVPISVENRIWGVVMVISMPPRPLPPSTEQRLADFTPLIATALATAQARTELRAFAEEQAALRRVATLVAKGAPPEEVFAAVTAEVGRLFHVALTVLTRYDPDGSATVLGSWSRVGIRRFAVGRRLRHQDRTSHTIVHQAGRAARIDEPAPDSDGDFRTIVGVPIRVEGRLWGVISVACSERTLPGGLEDQLSDFTELIGAALANAEAKAALTASRARIVAAADTARRRIERDLHDGAQQRLVSLALQLRAAQMAVPSEVPGLDEELDEVADGLVAVLDELREIARGIHPAVLVEGGLTSALKALARRSPVPVSLDVRTRDRFPEPVEIAAYYAVSEALTNAAKHARASTVDVHVTVSDGTLRMTIVDDGHGGADPARGSGLVGLVDRVEALGGRLWLESPPETGTTVRLELPV</sequence>
<dbReference type="Pfam" id="PF07730">
    <property type="entry name" value="HisKA_3"/>
    <property type="match status" value="1"/>
</dbReference>
<evidence type="ECO:0000256" key="6">
    <source>
        <dbReference type="ARBA" id="ARBA00022777"/>
    </source>
</evidence>
<dbReference type="SMART" id="SM00387">
    <property type="entry name" value="HATPase_c"/>
    <property type="match status" value="1"/>
</dbReference>
<dbReference type="EC" id="2.7.13.3" evidence="2"/>
<dbReference type="RefSeq" id="WP_343952288.1">
    <property type="nucleotide sequence ID" value="NZ_BAAAHQ010000024.1"/>
</dbReference>
<dbReference type="InterPro" id="IPR029016">
    <property type="entry name" value="GAF-like_dom_sf"/>
</dbReference>
<dbReference type="Proteomes" id="UP001501578">
    <property type="component" value="Unassembled WGS sequence"/>
</dbReference>
<dbReference type="Pfam" id="PF02518">
    <property type="entry name" value="HATPase_c"/>
    <property type="match status" value="1"/>
</dbReference>
<keyword evidence="3" id="KW-0597">Phosphoprotein</keyword>
<dbReference type="Gene3D" id="3.30.450.40">
    <property type="match status" value="2"/>
</dbReference>
<dbReference type="Pfam" id="PF01590">
    <property type="entry name" value="GAF"/>
    <property type="match status" value="2"/>
</dbReference>
<organism evidence="11 12">
    <name type="scientific">Nonomuraea longicatena</name>
    <dbReference type="NCBI Taxonomy" id="83682"/>
    <lineage>
        <taxon>Bacteria</taxon>
        <taxon>Bacillati</taxon>
        <taxon>Actinomycetota</taxon>
        <taxon>Actinomycetes</taxon>
        <taxon>Streptosporangiales</taxon>
        <taxon>Streptosporangiaceae</taxon>
        <taxon>Nonomuraea</taxon>
    </lineage>
</organism>
<comment type="caution">
    <text evidence="11">The sequence shown here is derived from an EMBL/GenBank/DDBJ whole genome shotgun (WGS) entry which is preliminary data.</text>
</comment>
<dbReference type="SUPFAM" id="SSF55874">
    <property type="entry name" value="ATPase domain of HSP90 chaperone/DNA topoisomerase II/histidine kinase"/>
    <property type="match status" value="1"/>
</dbReference>
<dbReference type="EMBL" id="BAAAHQ010000024">
    <property type="protein sequence ID" value="GAA0938544.1"/>
    <property type="molecule type" value="Genomic_DNA"/>
</dbReference>